<keyword evidence="5" id="KW-1185">Reference proteome</keyword>
<dbReference type="Proteomes" id="UP001470809">
    <property type="component" value="Chromosome"/>
</dbReference>
<dbReference type="Gene3D" id="3.40.50.1820">
    <property type="entry name" value="alpha/beta hydrolase"/>
    <property type="match status" value="1"/>
</dbReference>
<dbReference type="InterPro" id="IPR050955">
    <property type="entry name" value="Plant_Biomass_Hydrol_Est"/>
</dbReference>
<dbReference type="PANTHER" id="PTHR43037">
    <property type="entry name" value="UNNAMED PRODUCT-RELATED"/>
    <property type="match status" value="1"/>
</dbReference>
<evidence type="ECO:0000256" key="2">
    <source>
        <dbReference type="ARBA" id="ARBA00022801"/>
    </source>
</evidence>
<feature type="chain" id="PRO_5042982177" evidence="3">
    <location>
        <begin position="20"/>
        <end position="276"/>
    </location>
</feature>
<dbReference type="RefSeq" id="WP_342078007.1">
    <property type="nucleotide sequence ID" value="NZ_CP151767.2"/>
</dbReference>
<sequence>MMIRAFLIWLSLLTTAAFAQDTNPRSILPGNPCHGQTPCALDGRTYHVKEPDGWDGVSPLPVMLHFHGWARTGAVPVYHGRISGATRRRGVLLLAPTGINKTWDFWTGRSGDVDFAAAVLEDAATRYPIDRSRIYVSGYSFGSAMAWRYVCENGDGVAALIAVAGTLDQREDCAQGPGEVRHVHGLRDNVMDFPFGPDGDQRYPVALWRQQFGCGASGQVSEWSVTAQDAFTRHAWERCTTGKRVVLDLHARGHFIPRGWIGRQLDELLDRAPRYP</sequence>
<evidence type="ECO:0000256" key="1">
    <source>
        <dbReference type="ARBA" id="ARBA00022729"/>
    </source>
</evidence>
<dbReference type="GO" id="GO:0016787">
    <property type="term" value="F:hydrolase activity"/>
    <property type="evidence" value="ECO:0007669"/>
    <property type="project" value="UniProtKB-KW"/>
</dbReference>
<keyword evidence="1 3" id="KW-0732">Signal</keyword>
<accession>A0AAN0NK02</accession>
<feature type="signal peptide" evidence="3">
    <location>
        <begin position="1"/>
        <end position="19"/>
    </location>
</feature>
<keyword evidence="2" id="KW-0378">Hydrolase</keyword>
<dbReference type="PANTHER" id="PTHR43037:SF5">
    <property type="entry name" value="FERULOYL ESTERASE"/>
    <property type="match status" value="1"/>
</dbReference>
<reference evidence="4" key="1">
    <citation type="submission" date="2024-08" db="EMBL/GenBank/DDBJ databases">
        <title>Phylogenomic analyses of a clade within the roseobacter group suggest taxonomic reassignments of species of the genera Aestuariivita, Citreicella, Loktanella, Nautella, Pelagibaca, Ruegeria, Thalassobius, Thiobacimonas and Tropicibacter, and the proposal o.</title>
        <authorList>
            <person name="Jeon C.O."/>
        </authorList>
    </citation>
    <scope>NUCLEOTIDE SEQUENCE</scope>
    <source>
        <strain evidence="4">SS1-5</strain>
    </source>
</reference>
<evidence type="ECO:0000313" key="5">
    <source>
        <dbReference type="Proteomes" id="UP001470809"/>
    </source>
</evidence>
<name>A0AAN0NK02_9RHOB</name>
<dbReference type="InterPro" id="IPR029058">
    <property type="entry name" value="AB_hydrolase_fold"/>
</dbReference>
<dbReference type="EMBL" id="CP151767">
    <property type="protein sequence ID" value="WZU68716.1"/>
    <property type="molecule type" value="Genomic_DNA"/>
</dbReference>
<gene>
    <name evidence="4" type="ORF">AABB31_07520</name>
</gene>
<proteinExistence type="predicted"/>
<dbReference type="AlphaFoldDB" id="A0AAN0NK02"/>
<protein>
    <submittedName>
        <fullName evidence="4">PHB depolymerase family esterase</fullName>
    </submittedName>
</protein>
<dbReference type="SUPFAM" id="SSF53474">
    <property type="entry name" value="alpha/beta-Hydrolases"/>
    <property type="match status" value="1"/>
</dbReference>
<evidence type="ECO:0000313" key="4">
    <source>
        <dbReference type="EMBL" id="WZU68716.1"/>
    </source>
</evidence>
<dbReference type="KEGG" id="yrh:AABB31_07520"/>
<organism evidence="4 5">
    <name type="scientific">Yoonia rhodophyticola</name>
    <dbReference type="NCBI Taxonomy" id="3137370"/>
    <lineage>
        <taxon>Bacteria</taxon>
        <taxon>Pseudomonadati</taxon>
        <taxon>Pseudomonadota</taxon>
        <taxon>Alphaproteobacteria</taxon>
        <taxon>Rhodobacterales</taxon>
        <taxon>Paracoccaceae</taxon>
        <taxon>Yoonia</taxon>
    </lineage>
</organism>
<evidence type="ECO:0000256" key="3">
    <source>
        <dbReference type="SAM" id="SignalP"/>
    </source>
</evidence>